<feature type="compositionally biased region" description="Low complexity" evidence="1">
    <location>
        <begin position="195"/>
        <end position="213"/>
    </location>
</feature>
<dbReference type="InterPro" id="IPR002951">
    <property type="entry name" value="Atrophin-like"/>
</dbReference>
<dbReference type="Pfam" id="PF03154">
    <property type="entry name" value="Atrophin-1"/>
    <property type="match status" value="1"/>
</dbReference>
<feature type="region of interest" description="Disordered" evidence="1">
    <location>
        <begin position="513"/>
        <end position="560"/>
    </location>
</feature>
<feature type="compositionally biased region" description="Basic and acidic residues" evidence="1">
    <location>
        <begin position="70"/>
        <end position="86"/>
    </location>
</feature>
<evidence type="ECO:0000313" key="2">
    <source>
        <dbReference type="EMBL" id="KAG9353159.1"/>
    </source>
</evidence>
<organism evidence="2 3">
    <name type="scientific">Albula glossodonta</name>
    <name type="common">roundjaw bonefish</name>
    <dbReference type="NCBI Taxonomy" id="121402"/>
    <lineage>
        <taxon>Eukaryota</taxon>
        <taxon>Metazoa</taxon>
        <taxon>Chordata</taxon>
        <taxon>Craniata</taxon>
        <taxon>Vertebrata</taxon>
        <taxon>Euteleostomi</taxon>
        <taxon>Actinopterygii</taxon>
        <taxon>Neopterygii</taxon>
        <taxon>Teleostei</taxon>
        <taxon>Albuliformes</taxon>
        <taxon>Albulidae</taxon>
        <taxon>Albula</taxon>
    </lineage>
</organism>
<keyword evidence="3" id="KW-1185">Reference proteome</keyword>
<gene>
    <name evidence="2" type="ORF">JZ751_017735</name>
</gene>
<evidence type="ECO:0000313" key="3">
    <source>
        <dbReference type="Proteomes" id="UP000824540"/>
    </source>
</evidence>
<feature type="compositionally biased region" description="Basic and acidic residues" evidence="1">
    <location>
        <begin position="98"/>
        <end position="119"/>
    </location>
</feature>
<evidence type="ECO:0000256" key="1">
    <source>
        <dbReference type="SAM" id="MobiDB-lite"/>
    </source>
</evidence>
<dbReference type="Proteomes" id="UP000824540">
    <property type="component" value="Unassembled WGS sequence"/>
</dbReference>
<feature type="compositionally biased region" description="Pro residues" evidence="1">
    <location>
        <begin position="305"/>
        <end position="314"/>
    </location>
</feature>
<feature type="region of interest" description="Disordered" evidence="1">
    <location>
        <begin position="1"/>
        <end position="445"/>
    </location>
</feature>
<feature type="compositionally biased region" description="Basic and acidic residues" evidence="1">
    <location>
        <begin position="138"/>
        <end position="158"/>
    </location>
</feature>
<feature type="compositionally biased region" description="Low complexity" evidence="1">
    <location>
        <begin position="55"/>
        <end position="69"/>
    </location>
</feature>
<dbReference type="EMBL" id="JAFBMS010000004">
    <property type="protein sequence ID" value="KAG9353159.1"/>
    <property type="molecule type" value="Genomic_DNA"/>
</dbReference>
<feature type="compositionally biased region" description="Pro residues" evidence="1">
    <location>
        <begin position="266"/>
        <end position="281"/>
    </location>
</feature>
<comment type="caution">
    <text evidence="2">The sequence shown here is derived from an EMBL/GenBank/DDBJ whole genome shotgun (WGS) entry which is preliminary data.</text>
</comment>
<accession>A0A8T2PP87</accession>
<sequence>MFKPVKEEEDGPGGKHSMRTRRNRGSMSTLRSGRKKQAASPDGRASPSNEDLRSSGRTSPSAASTSSTDSKTESLKKPSKKIKEEVPSPMKSAKRQREKGASDTEEPERATAKKSKTQELSRPGSPSEGEGEGEGESSDSRSVNDEGSSDPKDIDQDNRSSSPSIPSPRDNESDSDSSAQQQVLQAQHPPTGALSQASATPPTSAVPSQASPSVPTPVMPPQQPSPLSFIQPGSTLHPQRLPSPDSPLQGLTQAPPLCPPGAQTIPPSPHHGPLQPLPHPLAGPSHLPHSLPPQAFPLSSQSQVAPPPGQPPAPGLSSPHTSSSQAQSSIQGPPQPPGSNHCPLHPVHAPHQATPHHAHPTHGRPAVPQASTAPVSAAFPTDAIKSASPPALKPLSSLSTHHPPSAHPPPLQLMPQSQQLQPPPPSPCTHPIPDPPRHRRPPASPRPLSALLVLLCSLSDPLSTSSLHSRRATPSASVLSSFRHQLPLSLYTRSAAPTPLLDLHTPARLNQRLHRSPTCSDQGGASGRIGGAGKPTPSTAEPLSGAHGCQHTEPRQSVSTVLQTPGQGLQLLCPDRLLLHTPTSIQAG</sequence>
<feature type="compositionally biased region" description="Pro residues" evidence="1">
    <location>
        <begin position="421"/>
        <end position="434"/>
    </location>
</feature>
<feature type="compositionally biased region" description="Low complexity" evidence="1">
    <location>
        <begin position="315"/>
        <end position="332"/>
    </location>
</feature>
<feature type="compositionally biased region" description="Low complexity" evidence="1">
    <location>
        <begin position="385"/>
        <end position="403"/>
    </location>
</feature>
<protein>
    <submittedName>
        <fullName evidence="2">Uncharacterized protein</fullName>
    </submittedName>
</protein>
<reference evidence="2" key="1">
    <citation type="thesis" date="2021" institute="BYU ScholarsArchive" country="Provo, UT, USA">
        <title>Applications of and Algorithms for Genome Assembly and Genomic Analyses with an Emphasis on Marine Teleosts.</title>
        <authorList>
            <person name="Pickett B.D."/>
        </authorList>
    </citation>
    <scope>NUCLEOTIDE SEQUENCE</scope>
    <source>
        <strain evidence="2">HI-2016</strain>
    </source>
</reference>
<feature type="compositionally biased region" description="Polar residues" evidence="1">
    <location>
        <begin position="176"/>
        <end position="185"/>
    </location>
</feature>
<dbReference type="AlphaFoldDB" id="A0A8T2PP87"/>
<dbReference type="OrthoDB" id="6147534at2759"/>
<name>A0A8T2PP87_9TELE</name>
<feature type="compositionally biased region" description="Pro residues" evidence="1">
    <location>
        <begin position="214"/>
        <end position="224"/>
    </location>
</feature>
<proteinExistence type="predicted"/>
<feature type="compositionally biased region" description="Gly residues" evidence="1">
    <location>
        <begin position="524"/>
        <end position="533"/>
    </location>
</feature>